<dbReference type="Proteomes" id="UP000297245">
    <property type="component" value="Unassembled WGS sequence"/>
</dbReference>
<reference evidence="2 3" key="1">
    <citation type="journal article" date="2019" name="Nat. Ecol. Evol.">
        <title>Megaphylogeny resolves global patterns of mushroom evolution.</title>
        <authorList>
            <person name="Varga T."/>
            <person name="Krizsan K."/>
            <person name="Foldi C."/>
            <person name="Dima B."/>
            <person name="Sanchez-Garcia M."/>
            <person name="Sanchez-Ramirez S."/>
            <person name="Szollosi G.J."/>
            <person name="Szarkandi J.G."/>
            <person name="Papp V."/>
            <person name="Albert L."/>
            <person name="Andreopoulos W."/>
            <person name="Angelini C."/>
            <person name="Antonin V."/>
            <person name="Barry K.W."/>
            <person name="Bougher N.L."/>
            <person name="Buchanan P."/>
            <person name="Buyck B."/>
            <person name="Bense V."/>
            <person name="Catcheside P."/>
            <person name="Chovatia M."/>
            <person name="Cooper J."/>
            <person name="Damon W."/>
            <person name="Desjardin D."/>
            <person name="Finy P."/>
            <person name="Geml J."/>
            <person name="Haridas S."/>
            <person name="Hughes K."/>
            <person name="Justo A."/>
            <person name="Karasinski D."/>
            <person name="Kautmanova I."/>
            <person name="Kiss B."/>
            <person name="Kocsube S."/>
            <person name="Kotiranta H."/>
            <person name="LaButti K.M."/>
            <person name="Lechner B.E."/>
            <person name="Liimatainen K."/>
            <person name="Lipzen A."/>
            <person name="Lukacs Z."/>
            <person name="Mihaltcheva S."/>
            <person name="Morgado L.N."/>
            <person name="Niskanen T."/>
            <person name="Noordeloos M.E."/>
            <person name="Ohm R.A."/>
            <person name="Ortiz-Santana B."/>
            <person name="Ovrebo C."/>
            <person name="Racz N."/>
            <person name="Riley R."/>
            <person name="Savchenko A."/>
            <person name="Shiryaev A."/>
            <person name="Soop K."/>
            <person name="Spirin V."/>
            <person name="Szebenyi C."/>
            <person name="Tomsovsky M."/>
            <person name="Tulloss R.E."/>
            <person name="Uehling J."/>
            <person name="Grigoriev I.V."/>
            <person name="Vagvolgyi C."/>
            <person name="Papp T."/>
            <person name="Martin F.M."/>
            <person name="Miettinen O."/>
            <person name="Hibbett D.S."/>
            <person name="Nagy L.G."/>
        </authorList>
    </citation>
    <scope>NUCLEOTIDE SEQUENCE [LARGE SCALE GENOMIC DNA]</scope>
    <source>
        <strain evidence="2 3">CBS 962.96</strain>
    </source>
</reference>
<name>A0A4S8LWI3_DENBC</name>
<evidence type="ECO:0000313" key="3">
    <source>
        <dbReference type="Proteomes" id="UP000297245"/>
    </source>
</evidence>
<feature type="transmembrane region" description="Helical" evidence="1">
    <location>
        <begin position="249"/>
        <end position="271"/>
    </location>
</feature>
<keyword evidence="3" id="KW-1185">Reference proteome</keyword>
<proteinExistence type="predicted"/>
<sequence length="313" mass="34092">MSLPQTQLLSDSGLSVLRGWILETASQFLLFGIHVTLSVVVLCLSMRKGVFKSKARVGLALFTIVMILLSLLAAILNTESIIVQIPHGFDLGQIIPLRAMAMSLNLIVGLNFAISDVVVVWRAWVLFPGSRIVKIALSACLVGSFAGVVLEGEIAAKGFKNNLNLQSSSTDTMISAIPLIFTNLLATVLIGYKTWCHRRDIQNNLGNAGSSSKVQKILLLLMESGMVYLLLVVGYSVGTHAITDPQPDFQICSLLAEIAAIYPLLIILLVARENAKPDSLGELERTSDCMGQEELVVVFWARGKKLNEFYMTN</sequence>
<feature type="transmembrane region" description="Helical" evidence="1">
    <location>
        <begin position="20"/>
        <end position="45"/>
    </location>
</feature>
<gene>
    <name evidence="2" type="ORF">K435DRAFT_799719</name>
</gene>
<feature type="transmembrane region" description="Helical" evidence="1">
    <location>
        <begin position="172"/>
        <end position="196"/>
    </location>
</feature>
<protein>
    <submittedName>
        <fullName evidence="2">Uncharacterized protein</fullName>
    </submittedName>
</protein>
<evidence type="ECO:0000256" key="1">
    <source>
        <dbReference type="SAM" id="Phobius"/>
    </source>
</evidence>
<organism evidence="2 3">
    <name type="scientific">Dendrothele bispora (strain CBS 962.96)</name>
    <dbReference type="NCBI Taxonomy" id="1314807"/>
    <lineage>
        <taxon>Eukaryota</taxon>
        <taxon>Fungi</taxon>
        <taxon>Dikarya</taxon>
        <taxon>Basidiomycota</taxon>
        <taxon>Agaricomycotina</taxon>
        <taxon>Agaricomycetes</taxon>
        <taxon>Agaricomycetidae</taxon>
        <taxon>Agaricales</taxon>
        <taxon>Agaricales incertae sedis</taxon>
        <taxon>Dendrothele</taxon>
    </lineage>
</organism>
<feature type="transmembrane region" description="Helical" evidence="1">
    <location>
        <begin position="57"/>
        <end position="77"/>
    </location>
</feature>
<keyword evidence="1" id="KW-0472">Membrane</keyword>
<feature type="transmembrane region" description="Helical" evidence="1">
    <location>
        <begin position="97"/>
        <end position="120"/>
    </location>
</feature>
<feature type="transmembrane region" description="Helical" evidence="1">
    <location>
        <begin position="132"/>
        <end position="152"/>
    </location>
</feature>
<dbReference type="AlphaFoldDB" id="A0A4S8LWI3"/>
<keyword evidence="1" id="KW-0812">Transmembrane</keyword>
<accession>A0A4S8LWI3</accession>
<evidence type="ECO:0000313" key="2">
    <source>
        <dbReference type="EMBL" id="THU93448.1"/>
    </source>
</evidence>
<keyword evidence="1" id="KW-1133">Transmembrane helix</keyword>
<feature type="transmembrane region" description="Helical" evidence="1">
    <location>
        <begin position="217"/>
        <end position="237"/>
    </location>
</feature>
<dbReference type="OrthoDB" id="3174319at2759"/>
<dbReference type="EMBL" id="ML179249">
    <property type="protein sequence ID" value="THU93448.1"/>
    <property type="molecule type" value="Genomic_DNA"/>
</dbReference>